<evidence type="ECO:0000313" key="3">
    <source>
        <dbReference type="Proteomes" id="UP000235371"/>
    </source>
</evidence>
<sequence length="238" mass="27401">MFAPRFKDGSGLTQQMLNFLISPRADPNNVRKITFKGRNWTGNLPLVEHAFSKMHGLKKVHWEIRQPLTDSILHSLEENNPESKLYYNFHSFDKYIKANSSLVNSKLLYSSKGNISYEYYANYEPLDFVFAALSNASNIRELDLYLHAEGCDRSVDNPWVFPFLTNPSTRFAPLEVLKLQGYELDETCDWGIASAWRKYRAEWNVVELKEYEGDDGDDAEPPPRPRSPSTEASLYQCG</sequence>
<protein>
    <submittedName>
        <fullName evidence="2">Uncharacterized protein</fullName>
    </submittedName>
</protein>
<dbReference type="OrthoDB" id="3945550at2759"/>
<dbReference type="STRING" id="1095630.A0A2J6STQ9"/>
<name>A0A2J6STQ9_9HELO</name>
<evidence type="ECO:0000313" key="2">
    <source>
        <dbReference type="EMBL" id="PMD54142.1"/>
    </source>
</evidence>
<dbReference type="EMBL" id="KZ613866">
    <property type="protein sequence ID" value="PMD54142.1"/>
    <property type="molecule type" value="Genomic_DNA"/>
</dbReference>
<feature type="region of interest" description="Disordered" evidence="1">
    <location>
        <begin position="210"/>
        <end position="238"/>
    </location>
</feature>
<organism evidence="2 3">
    <name type="scientific">Hyaloscypha bicolor E</name>
    <dbReference type="NCBI Taxonomy" id="1095630"/>
    <lineage>
        <taxon>Eukaryota</taxon>
        <taxon>Fungi</taxon>
        <taxon>Dikarya</taxon>
        <taxon>Ascomycota</taxon>
        <taxon>Pezizomycotina</taxon>
        <taxon>Leotiomycetes</taxon>
        <taxon>Helotiales</taxon>
        <taxon>Hyaloscyphaceae</taxon>
        <taxon>Hyaloscypha</taxon>
        <taxon>Hyaloscypha bicolor</taxon>
    </lineage>
</organism>
<evidence type="ECO:0000256" key="1">
    <source>
        <dbReference type="SAM" id="MobiDB-lite"/>
    </source>
</evidence>
<dbReference type="InParanoid" id="A0A2J6STQ9"/>
<dbReference type="RefSeq" id="XP_024731046.1">
    <property type="nucleotide sequence ID" value="XM_024870513.1"/>
</dbReference>
<dbReference type="AlphaFoldDB" id="A0A2J6STQ9"/>
<keyword evidence="3" id="KW-1185">Reference proteome</keyword>
<reference evidence="2 3" key="1">
    <citation type="submission" date="2016-04" db="EMBL/GenBank/DDBJ databases">
        <title>A degradative enzymes factory behind the ericoid mycorrhizal symbiosis.</title>
        <authorList>
            <consortium name="DOE Joint Genome Institute"/>
            <person name="Martino E."/>
            <person name="Morin E."/>
            <person name="Grelet G."/>
            <person name="Kuo A."/>
            <person name="Kohler A."/>
            <person name="Daghino S."/>
            <person name="Barry K."/>
            <person name="Choi C."/>
            <person name="Cichocki N."/>
            <person name="Clum A."/>
            <person name="Copeland A."/>
            <person name="Hainaut M."/>
            <person name="Haridas S."/>
            <person name="Labutti K."/>
            <person name="Lindquist E."/>
            <person name="Lipzen A."/>
            <person name="Khouja H.-R."/>
            <person name="Murat C."/>
            <person name="Ohm R."/>
            <person name="Olson A."/>
            <person name="Spatafora J."/>
            <person name="Veneault-Fourrey C."/>
            <person name="Henrissat B."/>
            <person name="Grigoriev I."/>
            <person name="Martin F."/>
            <person name="Perotto S."/>
        </authorList>
    </citation>
    <scope>NUCLEOTIDE SEQUENCE [LARGE SCALE GENOMIC DNA]</scope>
    <source>
        <strain evidence="2 3">E</strain>
    </source>
</reference>
<dbReference type="Proteomes" id="UP000235371">
    <property type="component" value="Unassembled WGS sequence"/>
</dbReference>
<proteinExistence type="predicted"/>
<dbReference type="GeneID" id="36578595"/>
<accession>A0A2J6STQ9</accession>
<gene>
    <name evidence="2" type="ORF">K444DRAFT_136366</name>
</gene>